<comment type="caution">
    <text evidence="2">The sequence shown here is derived from an EMBL/GenBank/DDBJ whole genome shotgun (WGS) entry which is preliminary data.</text>
</comment>
<name>A0A7Y9IR75_9BURK</name>
<dbReference type="GO" id="GO:0004175">
    <property type="term" value="F:endopeptidase activity"/>
    <property type="evidence" value="ECO:0007669"/>
    <property type="project" value="UniProtKB-ARBA"/>
</dbReference>
<organism evidence="2 3">
    <name type="scientific">Pigmentiphaga litoralis</name>
    <dbReference type="NCBI Taxonomy" id="516702"/>
    <lineage>
        <taxon>Bacteria</taxon>
        <taxon>Pseudomonadati</taxon>
        <taxon>Pseudomonadota</taxon>
        <taxon>Betaproteobacteria</taxon>
        <taxon>Burkholderiales</taxon>
        <taxon>Alcaligenaceae</taxon>
        <taxon>Pigmentiphaga</taxon>
    </lineage>
</organism>
<dbReference type="EMBL" id="JACBYR010000001">
    <property type="protein sequence ID" value="NYE81513.1"/>
    <property type="molecule type" value="Genomic_DNA"/>
</dbReference>
<accession>A0A7Y9IR75</accession>
<dbReference type="InterPro" id="IPR003675">
    <property type="entry name" value="Rce1/LyrA-like_dom"/>
</dbReference>
<sequence>MALLNEGGGPGRPPPISLQAAILMIVAAPVLEELAFRGAVTDLVHALLKRLAMADTSTLTRTNVITSLAFAACHLPYQPIGMAAAVLLPSLLLGKVREVTGSVVPCMVIHAWFNACYLMVMGV</sequence>
<gene>
    <name evidence="2" type="ORF">FHW18_000784</name>
</gene>
<dbReference type="GO" id="GO:0006508">
    <property type="term" value="P:proteolysis"/>
    <property type="evidence" value="ECO:0007669"/>
    <property type="project" value="UniProtKB-KW"/>
</dbReference>
<evidence type="ECO:0000313" key="2">
    <source>
        <dbReference type="EMBL" id="NYE81513.1"/>
    </source>
</evidence>
<evidence type="ECO:0000313" key="3">
    <source>
        <dbReference type="Proteomes" id="UP000542125"/>
    </source>
</evidence>
<proteinExistence type="predicted"/>
<keyword evidence="3" id="KW-1185">Reference proteome</keyword>
<dbReference type="NCBIfam" id="NF033192">
    <property type="entry name" value="JDVT-CAAX"/>
    <property type="match status" value="1"/>
</dbReference>
<reference evidence="2 3" key="1">
    <citation type="submission" date="2020-07" db="EMBL/GenBank/DDBJ databases">
        <title>Genomic Encyclopedia of Type Strains, Phase IV (KMG-V): Genome sequencing to study the core and pangenomes of soil and plant-associated prokaryotes.</title>
        <authorList>
            <person name="Whitman W."/>
        </authorList>
    </citation>
    <scope>NUCLEOTIDE SEQUENCE [LARGE SCALE GENOMIC DNA]</scope>
    <source>
        <strain evidence="2 3">SAS40</strain>
    </source>
</reference>
<evidence type="ECO:0000259" key="1">
    <source>
        <dbReference type="Pfam" id="PF02517"/>
    </source>
</evidence>
<feature type="domain" description="CAAX prenyl protease 2/Lysostaphin resistance protein A-like" evidence="1">
    <location>
        <begin position="18"/>
        <end position="115"/>
    </location>
</feature>
<dbReference type="RefSeq" id="WP_179583569.1">
    <property type="nucleotide sequence ID" value="NZ_JACBYR010000001.1"/>
</dbReference>
<dbReference type="AlphaFoldDB" id="A0A7Y9IR75"/>
<protein>
    <submittedName>
        <fullName evidence="2">Membrane protease YdiL (CAAX protease family)</fullName>
    </submittedName>
</protein>
<dbReference type="GO" id="GO:0080120">
    <property type="term" value="P:CAAX-box protein maturation"/>
    <property type="evidence" value="ECO:0007669"/>
    <property type="project" value="UniProtKB-ARBA"/>
</dbReference>
<keyword evidence="2" id="KW-0378">Hydrolase</keyword>
<dbReference type="Proteomes" id="UP000542125">
    <property type="component" value="Unassembled WGS sequence"/>
</dbReference>
<keyword evidence="2" id="KW-0645">Protease</keyword>
<dbReference type="Pfam" id="PF02517">
    <property type="entry name" value="Rce1-like"/>
    <property type="match status" value="1"/>
</dbReference>